<dbReference type="GO" id="GO:0000785">
    <property type="term" value="C:chromatin"/>
    <property type="evidence" value="ECO:0007669"/>
    <property type="project" value="TreeGrafter"/>
</dbReference>
<dbReference type="Pfam" id="PF04082">
    <property type="entry name" value="Fungal_trans"/>
    <property type="match status" value="1"/>
</dbReference>
<keyword evidence="5" id="KW-0862">Zinc</keyword>
<dbReference type="GO" id="GO:0000978">
    <property type="term" value="F:RNA polymerase II cis-regulatory region sequence-specific DNA binding"/>
    <property type="evidence" value="ECO:0007669"/>
    <property type="project" value="InterPro"/>
</dbReference>
<evidence type="ECO:0000259" key="9">
    <source>
        <dbReference type="PROSITE" id="PS50157"/>
    </source>
</evidence>
<feature type="region of interest" description="Disordered" evidence="8">
    <location>
        <begin position="314"/>
        <end position="338"/>
    </location>
</feature>
<evidence type="ECO:0000256" key="5">
    <source>
        <dbReference type="ARBA" id="ARBA00022833"/>
    </source>
</evidence>
<reference evidence="10 11" key="1">
    <citation type="journal article" date="2014" name="BMC Genomics">
        <title>Genome sequencing of four Aureobasidium pullulans varieties: biotechnological potential, stress tolerance, and description of new species.</title>
        <authorList>
            <person name="Gostin Ar C."/>
            <person name="Ohm R.A."/>
            <person name="Kogej T."/>
            <person name="Sonjak S."/>
            <person name="Turk M."/>
            <person name="Zajc J."/>
            <person name="Zalar P."/>
            <person name="Grube M."/>
            <person name="Sun H."/>
            <person name="Han J."/>
            <person name="Sharma A."/>
            <person name="Chiniquy J."/>
            <person name="Ngan C.Y."/>
            <person name="Lipzen A."/>
            <person name="Barry K."/>
            <person name="Grigoriev I.V."/>
            <person name="Gunde-Cimerman N."/>
        </authorList>
    </citation>
    <scope>NUCLEOTIDE SEQUENCE [LARGE SCALE GENOMIC DNA]</scope>
    <source>
        <strain evidence="10 11">EXF-2481</strain>
    </source>
</reference>
<dbReference type="Proteomes" id="UP000030641">
    <property type="component" value="Unassembled WGS sequence"/>
</dbReference>
<dbReference type="SUPFAM" id="SSF57667">
    <property type="entry name" value="beta-beta-alpha zinc fingers"/>
    <property type="match status" value="1"/>
</dbReference>
<dbReference type="InterPro" id="IPR036236">
    <property type="entry name" value="Znf_C2H2_sf"/>
</dbReference>
<dbReference type="SMART" id="SM00355">
    <property type="entry name" value="ZnF_C2H2"/>
    <property type="match status" value="2"/>
</dbReference>
<dbReference type="PANTHER" id="PTHR40626">
    <property type="entry name" value="MIP31509P"/>
    <property type="match status" value="1"/>
</dbReference>
<feature type="domain" description="C2H2-type" evidence="9">
    <location>
        <begin position="12"/>
        <end position="39"/>
    </location>
</feature>
<dbReference type="CDD" id="cd12148">
    <property type="entry name" value="fungal_TF_MHR"/>
    <property type="match status" value="1"/>
</dbReference>
<gene>
    <name evidence="10" type="ORF">AUEXF2481DRAFT_232745</name>
</gene>
<evidence type="ECO:0000256" key="2">
    <source>
        <dbReference type="ARBA" id="ARBA00022723"/>
    </source>
</evidence>
<evidence type="ECO:0000256" key="7">
    <source>
        <dbReference type="PROSITE-ProRule" id="PRU00042"/>
    </source>
</evidence>
<keyword evidence="3" id="KW-0677">Repeat</keyword>
<dbReference type="GO" id="GO:0006351">
    <property type="term" value="P:DNA-templated transcription"/>
    <property type="evidence" value="ECO:0007669"/>
    <property type="project" value="InterPro"/>
</dbReference>
<feature type="domain" description="C2H2-type" evidence="9">
    <location>
        <begin position="40"/>
        <end position="67"/>
    </location>
</feature>
<evidence type="ECO:0000256" key="8">
    <source>
        <dbReference type="SAM" id="MobiDB-lite"/>
    </source>
</evidence>
<keyword evidence="4 7" id="KW-0863">Zinc-finger</keyword>
<dbReference type="OrthoDB" id="10018191at2759"/>
<sequence>MLSNPSDQERTFECPTCDRSFARLEHLQRHLRTHTKERPYICFCGRTFTRQDLLKRHDRRAHAARAEPIGKEAPTADYAPRNHTLDSNITGLPDTRKPKLPSASACVQIEHGIEPHDNSPGDGFSSEFQLPRVVQAEGIMPDANTLIAASDQISMDTYLDIIDHNDLNLDWNNMELDETGILFNTQAGLDINHADKSLHLNNSAQIAAANIGWNVSEEQRKDYENLQIVVNQRLPHLILPSYPTLRRYIDGYIDGFNQAFPLVHVPTFDLGTCSLELVLAIAAIGAYERFEPRNSVELFDASRTIARENLRMSQTCREKQKTPRSTRGLSPPEYPTASMVGTQDTLTRTAGIDNLTALLLLSFLGLLGADSTLYREVLDFQNDMIEVVRYFGLAEQHSNTTTWQAWVQEEQERRTKFGLFCFLNLQTVLHDVPSPILCSEWQLRLPSSVESWEAANGEDWIVELESPRVPFQTVFRSLLATSDNPGTSLVRSLTPFDCTILGLTLLQRIYYIQQLQAATGEVLREDDMRSLQGAIQGLESASLEHQVQPSKCGQAKLRISDIVAYQHIAYMRLHANLSGKRNIQSRDSEQIARSFYDVPLQACGSFSPGPLWRSINQLQVVVDLGVAYVSRDIGCFSSVPQALSCLHHGVFLSRWFFSLASEHQKDPLAPEELQIIDHTRSLMQEVVISAPDISSSLGCMDFSEPKCCLELGILVLKIWAYILETKVKWPLVTVLGHSMSLYADMMSSARSHLEARLLHQGQAG</sequence>
<dbReference type="PROSITE" id="PS50157">
    <property type="entry name" value="ZINC_FINGER_C2H2_2"/>
    <property type="match status" value="2"/>
</dbReference>
<dbReference type="OMA" id="QSILWCC"/>
<protein>
    <recommendedName>
        <fullName evidence="9">C2H2-type domain-containing protein</fullName>
    </recommendedName>
</protein>
<evidence type="ECO:0000256" key="6">
    <source>
        <dbReference type="ARBA" id="ARBA00023242"/>
    </source>
</evidence>
<proteinExistence type="predicted"/>
<accession>A0A074Z853</accession>
<dbReference type="InParanoid" id="A0A074Z853"/>
<dbReference type="Gene3D" id="3.30.160.60">
    <property type="entry name" value="Classic Zinc Finger"/>
    <property type="match status" value="2"/>
</dbReference>
<evidence type="ECO:0000256" key="3">
    <source>
        <dbReference type="ARBA" id="ARBA00022737"/>
    </source>
</evidence>
<dbReference type="GO" id="GO:0000981">
    <property type="term" value="F:DNA-binding transcription factor activity, RNA polymerase II-specific"/>
    <property type="evidence" value="ECO:0007669"/>
    <property type="project" value="InterPro"/>
</dbReference>
<dbReference type="GO" id="GO:0008270">
    <property type="term" value="F:zinc ion binding"/>
    <property type="evidence" value="ECO:0007669"/>
    <property type="project" value="UniProtKB-KW"/>
</dbReference>
<dbReference type="HOGENOM" id="CLU_361720_0_0_1"/>
<dbReference type="PANTHER" id="PTHR40626:SF10">
    <property type="entry name" value="C2H2-TYPE DOMAIN-CONTAINING PROTEIN"/>
    <property type="match status" value="1"/>
</dbReference>
<name>A0A074Z853_AURSE</name>
<dbReference type="STRING" id="1043005.A0A074Z853"/>
<dbReference type="EMBL" id="KL584760">
    <property type="protein sequence ID" value="KEQ95036.1"/>
    <property type="molecule type" value="Genomic_DNA"/>
</dbReference>
<evidence type="ECO:0000313" key="11">
    <source>
        <dbReference type="Proteomes" id="UP000030641"/>
    </source>
</evidence>
<comment type="subcellular location">
    <subcellularLocation>
        <location evidence="1">Nucleus</location>
    </subcellularLocation>
</comment>
<dbReference type="PROSITE" id="PS00028">
    <property type="entry name" value="ZINC_FINGER_C2H2_1"/>
    <property type="match status" value="1"/>
</dbReference>
<dbReference type="Pfam" id="PF00096">
    <property type="entry name" value="zf-C2H2"/>
    <property type="match status" value="1"/>
</dbReference>
<dbReference type="FunFam" id="3.30.160.60:FF:000100">
    <property type="entry name" value="Zinc finger 45-like"/>
    <property type="match status" value="1"/>
</dbReference>
<dbReference type="GeneID" id="25362690"/>
<keyword evidence="2" id="KW-0479">Metal-binding</keyword>
<keyword evidence="6" id="KW-0539">Nucleus</keyword>
<dbReference type="GO" id="GO:0005634">
    <property type="term" value="C:nucleus"/>
    <property type="evidence" value="ECO:0007669"/>
    <property type="project" value="UniProtKB-SubCell"/>
</dbReference>
<dbReference type="InterPro" id="IPR013087">
    <property type="entry name" value="Znf_C2H2_type"/>
</dbReference>
<dbReference type="InterPro" id="IPR007219">
    <property type="entry name" value="XnlR_reg_dom"/>
</dbReference>
<dbReference type="AlphaFoldDB" id="A0A074Z853"/>
<organism evidence="10 11">
    <name type="scientific">Aureobasidium subglaciale (strain EXF-2481)</name>
    <name type="common">Aureobasidium pullulans var. subglaciale</name>
    <dbReference type="NCBI Taxonomy" id="1043005"/>
    <lineage>
        <taxon>Eukaryota</taxon>
        <taxon>Fungi</taxon>
        <taxon>Dikarya</taxon>
        <taxon>Ascomycota</taxon>
        <taxon>Pezizomycotina</taxon>
        <taxon>Dothideomycetes</taxon>
        <taxon>Dothideomycetidae</taxon>
        <taxon>Dothideales</taxon>
        <taxon>Saccotheciaceae</taxon>
        <taxon>Aureobasidium</taxon>
    </lineage>
</organism>
<keyword evidence="11" id="KW-1185">Reference proteome</keyword>
<evidence type="ECO:0000256" key="4">
    <source>
        <dbReference type="ARBA" id="ARBA00022771"/>
    </source>
</evidence>
<evidence type="ECO:0000256" key="1">
    <source>
        <dbReference type="ARBA" id="ARBA00004123"/>
    </source>
</evidence>
<evidence type="ECO:0000313" key="10">
    <source>
        <dbReference type="EMBL" id="KEQ95036.1"/>
    </source>
</evidence>
<dbReference type="InterPro" id="IPR051059">
    <property type="entry name" value="VerF-like"/>
</dbReference>
<dbReference type="RefSeq" id="XP_013343660.1">
    <property type="nucleotide sequence ID" value="XM_013488206.1"/>
</dbReference>